<evidence type="ECO:0000256" key="12">
    <source>
        <dbReference type="SAM" id="SignalP"/>
    </source>
</evidence>
<feature type="domain" description="TonB-dependent receptor-like beta-barrel" evidence="13">
    <location>
        <begin position="244"/>
        <end position="696"/>
    </location>
</feature>
<dbReference type="InterPro" id="IPR010917">
    <property type="entry name" value="TonB_rcpt_CS"/>
</dbReference>
<dbReference type="PROSITE" id="PS01156">
    <property type="entry name" value="TONB_DEPENDENT_REC_2"/>
    <property type="match status" value="1"/>
</dbReference>
<dbReference type="Pfam" id="PF07715">
    <property type="entry name" value="Plug"/>
    <property type="match status" value="1"/>
</dbReference>
<dbReference type="GO" id="GO:0015344">
    <property type="term" value="F:siderophore uptake transmembrane transporter activity"/>
    <property type="evidence" value="ECO:0007669"/>
    <property type="project" value="TreeGrafter"/>
</dbReference>
<dbReference type="AlphaFoldDB" id="A0A841R0Q7"/>
<dbReference type="Gene3D" id="2.170.130.10">
    <property type="entry name" value="TonB-dependent receptor, plug domain"/>
    <property type="match status" value="1"/>
</dbReference>
<evidence type="ECO:0000256" key="10">
    <source>
        <dbReference type="PROSITE-ProRule" id="PRU01360"/>
    </source>
</evidence>
<evidence type="ECO:0000259" key="14">
    <source>
        <dbReference type="Pfam" id="PF07715"/>
    </source>
</evidence>
<evidence type="ECO:0000256" key="9">
    <source>
        <dbReference type="ARBA" id="ARBA00023237"/>
    </source>
</evidence>
<name>A0A841R0Q7_9FIRM</name>
<keyword evidence="16" id="KW-1185">Reference proteome</keyword>
<accession>A0A841R0Q7</accession>
<keyword evidence="5 12" id="KW-0732">Signal</keyword>
<dbReference type="PROSITE" id="PS52016">
    <property type="entry name" value="TONB_DEPENDENT_REC_3"/>
    <property type="match status" value="1"/>
</dbReference>
<dbReference type="InterPro" id="IPR037066">
    <property type="entry name" value="Plug_dom_sf"/>
</dbReference>
<dbReference type="PANTHER" id="PTHR30069">
    <property type="entry name" value="TONB-DEPENDENT OUTER MEMBRANE RECEPTOR"/>
    <property type="match status" value="1"/>
</dbReference>
<dbReference type="InterPro" id="IPR039426">
    <property type="entry name" value="TonB-dep_rcpt-like"/>
</dbReference>
<evidence type="ECO:0000256" key="5">
    <source>
        <dbReference type="ARBA" id="ARBA00022729"/>
    </source>
</evidence>
<feature type="domain" description="TonB-dependent receptor plug" evidence="14">
    <location>
        <begin position="43"/>
        <end position="148"/>
    </location>
</feature>
<keyword evidence="6 11" id="KW-0798">TonB box</keyword>
<evidence type="ECO:0000256" key="3">
    <source>
        <dbReference type="ARBA" id="ARBA00022452"/>
    </source>
</evidence>
<keyword evidence="7 10" id="KW-0472">Membrane</keyword>
<dbReference type="Pfam" id="PF00593">
    <property type="entry name" value="TonB_dep_Rec_b-barrel"/>
    <property type="match status" value="1"/>
</dbReference>
<feature type="signal peptide" evidence="12">
    <location>
        <begin position="1"/>
        <end position="22"/>
    </location>
</feature>
<evidence type="ECO:0000313" key="15">
    <source>
        <dbReference type="EMBL" id="MBB6477333.1"/>
    </source>
</evidence>
<evidence type="ECO:0000256" key="4">
    <source>
        <dbReference type="ARBA" id="ARBA00022692"/>
    </source>
</evidence>
<dbReference type="InterPro" id="IPR036942">
    <property type="entry name" value="Beta-barrel_TonB_sf"/>
</dbReference>
<comment type="similarity">
    <text evidence="10 11">Belongs to the TonB-dependent receptor family.</text>
</comment>
<dbReference type="GO" id="GO:0009279">
    <property type="term" value="C:cell outer membrane"/>
    <property type="evidence" value="ECO:0007669"/>
    <property type="project" value="UniProtKB-SubCell"/>
</dbReference>
<evidence type="ECO:0000256" key="6">
    <source>
        <dbReference type="ARBA" id="ARBA00023077"/>
    </source>
</evidence>
<keyword evidence="3 10" id="KW-1134">Transmembrane beta strand</keyword>
<evidence type="ECO:0000256" key="8">
    <source>
        <dbReference type="ARBA" id="ARBA00023170"/>
    </source>
</evidence>
<sequence length="720" mass="82573">MEKRKLIPLVLAMVAGTSIAYAAPQYDLGEVIVTATRLEEKTQYVPASVNVVTAEEMKKRPVQNLADTLARTTGVYRSPVADGGMSSDMTIRGFGSTETLIMLDGQPLNSGWNGSVDWAVLPTTDIEKIEVVRGAGSSLYGGRAVGGVINIITAKSQEELSGNAILSYGSNKTKRFGLNTKVRKDNWRMGIGYEKRSTDGYVGYYIDKRAVKQNPKKPVTPTHQVNLAQSARDYYIIGSRGEKLNDTETWSFSLGYDFDEDRSLDYAFTRSKHNYDYRNPFTYAHDEDGNPIWSGVWELPDKRILTIYPDDYLGYYGVRDMDVHRLQFADRKNQLFAHFGYTNRFNDGFSSSGSAPDIVNKDTLNAWNGRGDFSYYPSKAYNFDIHKNIDLKDHTLTVGYNYNRESFAQTRFDMEHWRDIARDTGRSPYEYNGGRGILHAFYLQDKWQVADTTDLYLGMRYDRYKKENGYNNVLKKGTWQNNNFASESYGEWSPKVAVEHRFDENNSAFISYGHSFNPPILYQVYRNSARISPNPDLKPETTNTWEVGYKHHDQNLTWDVTLFHAKTQDLVSLMTPEGKPRAYYNSSSDLVRRGIEFGTQYRFNQNWSAYANYALTDAKVDGDRYYDIPRHLVHFGVQWDAKPWQVLLDNTYVSERQAPDVDTGEYKSEDSYFVTSLSANYEIQEGLVLQGDIYNLFDKKFYAGEAARERTYTVSLQYRF</sequence>
<evidence type="ECO:0000256" key="2">
    <source>
        <dbReference type="ARBA" id="ARBA00022448"/>
    </source>
</evidence>
<keyword evidence="4 10" id="KW-0812">Transmembrane</keyword>
<evidence type="ECO:0000256" key="7">
    <source>
        <dbReference type="ARBA" id="ARBA00023136"/>
    </source>
</evidence>
<evidence type="ECO:0000256" key="11">
    <source>
        <dbReference type="RuleBase" id="RU003357"/>
    </source>
</evidence>
<dbReference type="PANTHER" id="PTHR30069:SF29">
    <property type="entry name" value="HEMOGLOBIN AND HEMOGLOBIN-HAPTOGLOBIN-BINDING PROTEIN 1-RELATED"/>
    <property type="match status" value="1"/>
</dbReference>
<gene>
    <name evidence="15" type="ORF">HNR45_000363</name>
</gene>
<protein>
    <submittedName>
        <fullName evidence="15">Iron complex outermembrane receptor protein</fullName>
    </submittedName>
</protein>
<dbReference type="CDD" id="cd01347">
    <property type="entry name" value="ligand_gated_channel"/>
    <property type="match status" value="1"/>
</dbReference>
<proteinExistence type="inferred from homology"/>
<dbReference type="GO" id="GO:0044718">
    <property type="term" value="P:siderophore transmembrane transport"/>
    <property type="evidence" value="ECO:0007669"/>
    <property type="project" value="TreeGrafter"/>
</dbReference>
<evidence type="ECO:0000313" key="16">
    <source>
        <dbReference type="Proteomes" id="UP000591941"/>
    </source>
</evidence>
<dbReference type="EMBL" id="JACHHI010000002">
    <property type="protein sequence ID" value="MBB6477333.1"/>
    <property type="molecule type" value="Genomic_DNA"/>
</dbReference>
<dbReference type="RefSeq" id="WP_159823189.1">
    <property type="nucleotide sequence ID" value="NZ_CABWNB010000003.1"/>
</dbReference>
<evidence type="ECO:0000259" key="13">
    <source>
        <dbReference type="Pfam" id="PF00593"/>
    </source>
</evidence>
<keyword evidence="8 15" id="KW-0675">Receptor</keyword>
<dbReference type="InterPro" id="IPR000531">
    <property type="entry name" value="Beta-barrel_TonB"/>
</dbReference>
<organism evidence="15 16">
    <name type="scientific">Negativicoccus succinicivorans</name>
    <dbReference type="NCBI Taxonomy" id="620903"/>
    <lineage>
        <taxon>Bacteria</taxon>
        <taxon>Bacillati</taxon>
        <taxon>Bacillota</taxon>
        <taxon>Negativicutes</taxon>
        <taxon>Veillonellales</taxon>
        <taxon>Veillonellaceae</taxon>
        <taxon>Negativicoccus</taxon>
    </lineage>
</organism>
<dbReference type="InterPro" id="IPR012910">
    <property type="entry name" value="Plug_dom"/>
</dbReference>
<evidence type="ECO:0000256" key="1">
    <source>
        <dbReference type="ARBA" id="ARBA00004571"/>
    </source>
</evidence>
<dbReference type="SUPFAM" id="SSF56935">
    <property type="entry name" value="Porins"/>
    <property type="match status" value="1"/>
</dbReference>
<comment type="subcellular location">
    <subcellularLocation>
        <location evidence="1 10">Cell outer membrane</location>
        <topology evidence="1 10">Multi-pass membrane protein</topology>
    </subcellularLocation>
</comment>
<dbReference type="Proteomes" id="UP000591941">
    <property type="component" value="Unassembled WGS sequence"/>
</dbReference>
<dbReference type="OrthoDB" id="337377at2"/>
<feature type="chain" id="PRO_5032720323" evidence="12">
    <location>
        <begin position="23"/>
        <end position="720"/>
    </location>
</feature>
<dbReference type="Gene3D" id="2.40.170.20">
    <property type="entry name" value="TonB-dependent receptor, beta-barrel domain"/>
    <property type="match status" value="1"/>
</dbReference>
<comment type="caution">
    <text evidence="15">The sequence shown here is derived from an EMBL/GenBank/DDBJ whole genome shotgun (WGS) entry which is preliminary data.</text>
</comment>
<dbReference type="GeneID" id="93485645"/>
<keyword evidence="9 10" id="KW-0998">Cell outer membrane</keyword>
<reference evidence="15 16" key="1">
    <citation type="submission" date="2020-08" db="EMBL/GenBank/DDBJ databases">
        <title>Genomic Encyclopedia of Type Strains, Phase IV (KMG-IV): sequencing the most valuable type-strain genomes for metagenomic binning, comparative biology and taxonomic classification.</title>
        <authorList>
            <person name="Goeker M."/>
        </authorList>
    </citation>
    <scope>NUCLEOTIDE SEQUENCE [LARGE SCALE GENOMIC DNA]</scope>
    <source>
        <strain evidence="15 16">DSM 21255</strain>
    </source>
</reference>
<keyword evidence="2 10" id="KW-0813">Transport</keyword>